<dbReference type="GO" id="GO:0005634">
    <property type="term" value="C:nucleus"/>
    <property type="evidence" value="ECO:0007669"/>
    <property type="project" value="UniProtKB-SubCell"/>
</dbReference>
<dbReference type="Proteomes" id="UP000027138">
    <property type="component" value="Unassembled WGS sequence"/>
</dbReference>
<evidence type="ECO:0000259" key="6">
    <source>
        <dbReference type="PROSITE" id="PS50888"/>
    </source>
</evidence>
<keyword evidence="8" id="KW-1185">Reference proteome</keyword>
<proteinExistence type="predicted"/>
<evidence type="ECO:0000256" key="3">
    <source>
        <dbReference type="ARBA" id="ARBA00023125"/>
    </source>
</evidence>
<evidence type="ECO:0000313" key="8">
    <source>
        <dbReference type="Proteomes" id="UP000027138"/>
    </source>
</evidence>
<accession>A0A067KSN3</accession>
<dbReference type="GO" id="GO:0046983">
    <property type="term" value="F:protein dimerization activity"/>
    <property type="evidence" value="ECO:0007669"/>
    <property type="project" value="InterPro"/>
</dbReference>
<dbReference type="PROSITE" id="PS50888">
    <property type="entry name" value="BHLH"/>
    <property type="match status" value="1"/>
</dbReference>
<dbReference type="KEGG" id="jcu:105636938"/>
<dbReference type="Pfam" id="PF00010">
    <property type="entry name" value="HLH"/>
    <property type="match status" value="1"/>
</dbReference>
<evidence type="ECO:0000256" key="2">
    <source>
        <dbReference type="ARBA" id="ARBA00023015"/>
    </source>
</evidence>
<keyword evidence="5" id="KW-0539">Nucleus</keyword>
<evidence type="ECO:0000256" key="5">
    <source>
        <dbReference type="ARBA" id="ARBA00023242"/>
    </source>
</evidence>
<evidence type="ECO:0000256" key="1">
    <source>
        <dbReference type="ARBA" id="ARBA00004123"/>
    </source>
</evidence>
<dbReference type="InterPro" id="IPR036638">
    <property type="entry name" value="HLH_DNA-bd_sf"/>
</dbReference>
<dbReference type="AlphaFoldDB" id="A0A067KSN3"/>
<dbReference type="GO" id="GO:0000981">
    <property type="term" value="F:DNA-binding transcription factor activity, RNA polymerase II-specific"/>
    <property type="evidence" value="ECO:0007669"/>
    <property type="project" value="TreeGrafter"/>
</dbReference>
<dbReference type="SMART" id="SM00353">
    <property type="entry name" value="HLH"/>
    <property type="match status" value="1"/>
</dbReference>
<dbReference type="SUPFAM" id="SSF47459">
    <property type="entry name" value="HLH, helix-loop-helix DNA-binding domain"/>
    <property type="match status" value="1"/>
</dbReference>
<dbReference type="InterPro" id="IPR045239">
    <property type="entry name" value="bHLH95_bHLH"/>
</dbReference>
<feature type="domain" description="BHLH" evidence="6">
    <location>
        <begin position="184"/>
        <end position="233"/>
    </location>
</feature>
<gene>
    <name evidence="7" type="ORF">JCGZ_09132</name>
</gene>
<reference evidence="7 8" key="1">
    <citation type="journal article" date="2014" name="PLoS ONE">
        <title>Global Analysis of Gene Expression Profiles in Physic Nut (Jatropha curcas L.) Seedlings Exposed to Salt Stress.</title>
        <authorList>
            <person name="Zhang L."/>
            <person name="Zhang C."/>
            <person name="Wu P."/>
            <person name="Chen Y."/>
            <person name="Li M."/>
            <person name="Jiang H."/>
            <person name="Wu G."/>
        </authorList>
    </citation>
    <scope>NUCLEOTIDE SEQUENCE [LARGE SCALE GENOMIC DNA]</scope>
    <source>
        <strain evidence="8">cv. GZQX0401</strain>
        <tissue evidence="7">Young leaves</tissue>
    </source>
</reference>
<organism evidence="7 8">
    <name type="scientific">Jatropha curcas</name>
    <name type="common">Barbados nut</name>
    <dbReference type="NCBI Taxonomy" id="180498"/>
    <lineage>
        <taxon>Eukaryota</taxon>
        <taxon>Viridiplantae</taxon>
        <taxon>Streptophyta</taxon>
        <taxon>Embryophyta</taxon>
        <taxon>Tracheophyta</taxon>
        <taxon>Spermatophyta</taxon>
        <taxon>Magnoliopsida</taxon>
        <taxon>eudicotyledons</taxon>
        <taxon>Gunneridae</taxon>
        <taxon>Pentapetalae</taxon>
        <taxon>rosids</taxon>
        <taxon>fabids</taxon>
        <taxon>Malpighiales</taxon>
        <taxon>Euphorbiaceae</taxon>
        <taxon>Crotonoideae</taxon>
        <taxon>Jatropheae</taxon>
        <taxon>Jatropha</taxon>
    </lineage>
</organism>
<dbReference type="PANTHER" id="PTHR16223:SF49">
    <property type="entry name" value="TRANSCRIPTION FACTOR BHLH52-RELATED"/>
    <property type="match status" value="1"/>
</dbReference>
<evidence type="ECO:0000313" key="7">
    <source>
        <dbReference type="EMBL" id="KDP34844.1"/>
    </source>
</evidence>
<dbReference type="OrthoDB" id="1921534at2759"/>
<dbReference type="EMBL" id="KK914502">
    <property type="protein sequence ID" value="KDP34844.1"/>
    <property type="molecule type" value="Genomic_DNA"/>
</dbReference>
<dbReference type="InterPro" id="IPR045843">
    <property type="entry name" value="IND-like"/>
</dbReference>
<dbReference type="STRING" id="180498.A0A067KSN3"/>
<evidence type="ECO:0000256" key="4">
    <source>
        <dbReference type="ARBA" id="ARBA00023163"/>
    </source>
</evidence>
<dbReference type="Gene3D" id="4.10.280.10">
    <property type="entry name" value="Helix-loop-helix DNA-binding domain"/>
    <property type="match status" value="1"/>
</dbReference>
<dbReference type="InterPro" id="IPR011598">
    <property type="entry name" value="bHLH_dom"/>
</dbReference>
<keyword evidence="4" id="KW-0804">Transcription</keyword>
<dbReference type="PANTHER" id="PTHR16223">
    <property type="entry name" value="TRANSCRIPTION FACTOR BHLH83-RELATED"/>
    <property type="match status" value="1"/>
</dbReference>
<name>A0A067KSN3_JATCU</name>
<keyword evidence="3" id="KW-0238">DNA-binding</keyword>
<protein>
    <recommendedName>
        <fullName evidence="6">BHLH domain-containing protein</fullName>
    </recommendedName>
</protein>
<dbReference type="GO" id="GO:0000978">
    <property type="term" value="F:RNA polymerase II cis-regulatory region sequence-specific DNA binding"/>
    <property type="evidence" value="ECO:0007669"/>
    <property type="project" value="TreeGrafter"/>
</dbReference>
<sequence>MTLSFYSEFGSFYPQTQQEIATEHQLFACYDSNFTFSDNSSISSLYEFDDHNNELLYSSDSYTNLLPYFSSPSDSVISLSPDIVPLQDFQDSYHLSHYQKRQFEESYHQLYYPKRQKSLDQCHSTVSPSFFDGYVSNPDLAVVLPEFSPEIPVASLELPKFEAPASATFNVGRSDTDESNVKKPSVSAQSIAARERRRKITQKTQELGKLIPAGNKMNTAEMLQSAFKYVKFLQAQVKVLQHMESIQKERKEDLQTHDQLQILLTSSTIQEKLCSQEKCLVPREVLETIANDQELIQSTPSIIDEIDQLLMGTNG</sequence>
<keyword evidence="2" id="KW-0805">Transcription regulation</keyword>
<dbReference type="CDD" id="cd11393">
    <property type="entry name" value="bHLH_AtbHLH_like"/>
    <property type="match status" value="1"/>
</dbReference>
<comment type="subcellular location">
    <subcellularLocation>
        <location evidence="1">Nucleus</location>
    </subcellularLocation>
</comment>